<organism evidence="2">
    <name type="scientific">Myoviridae sp. ctIty1</name>
    <dbReference type="NCBI Taxonomy" id="2827673"/>
    <lineage>
        <taxon>Viruses</taxon>
        <taxon>Duplodnaviria</taxon>
        <taxon>Heunggongvirae</taxon>
        <taxon>Uroviricota</taxon>
        <taxon>Caudoviricetes</taxon>
    </lineage>
</organism>
<evidence type="ECO:0000313" key="2">
    <source>
        <dbReference type="EMBL" id="DAF62281.1"/>
    </source>
</evidence>
<dbReference type="Pfam" id="PF24214">
    <property type="entry name" value="Phage_H_T_join_2"/>
    <property type="match status" value="1"/>
</dbReference>
<protein>
    <recommendedName>
        <fullName evidence="1">Putative phage head-tail joining protein N-terminal domain-containing protein</fullName>
    </recommendedName>
</protein>
<proteinExistence type="predicted"/>
<name>A0A8S5TG99_9CAUD</name>
<feature type="domain" description="Putative phage head-tail joining protein N-terminal" evidence="1">
    <location>
        <begin position="36"/>
        <end position="188"/>
    </location>
</feature>
<dbReference type="InterPro" id="IPR057113">
    <property type="entry name" value="Phage_H_T_join_N"/>
</dbReference>
<accession>A0A8S5TG99</accession>
<dbReference type="EMBL" id="BK032823">
    <property type="protein sequence ID" value="DAF62281.1"/>
    <property type="molecule type" value="Genomic_DNA"/>
</dbReference>
<sequence>MGSFTNTNYRKTTESLVTGLQNRLANNPYYLFTDKKPTTVTYWNINDKQSTLDQGDKEVYHQLGENTPLRYNKIKNFQIYGVERMMIDLQRGEFGPESPIEGEAIILPNTIIPCVDDYFMITYLRDNTLLFRVNSCSPDTLESGANFYKIKYNLETSSERSYGFLNGKLLVNEFEYMPGNVGTNLSPVLLSSDAQLLDRVRDAYTMLKSFYINLFYKGNIQTFIYSYLGMFIYDPYLIEFLIRNGIFSESDDFYLYISQAVHKPDTFAIEYSRTLFRDIENVDHKLHLNSCYPVPVHDPNSLLVDRMEEYWELSINLRNKFNADPINWIDMDLFDRIVNNRPYTEDKKDFYKNIIINYMNKTGDPFNLNIEDLESLESKDYYFTKDLYYEIPMILFMLRSYINGLQSNSNVNPTNSTEYQKYLDDNTCGGKTYMEGK</sequence>
<reference evidence="2" key="1">
    <citation type="journal article" date="2021" name="Proc. Natl. Acad. Sci. U.S.A.">
        <title>A Catalog of Tens of Thousands of Viruses from Human Metagenomes Reveals Hidden Associations with Chronic Diseases.</title>
        <authorList>
            <person name="Tisza M.J."/>
            <person name="Buck C.B."/>
        </authorList>
    </citation>
    <scope>NUCLEOTIDE SEQUENCE</scope>
    <source>
        <strain evidence="2">CtIty1</strain>
    </source>
</reference>
<evidence type="ECO:0000259" key="1">
    <source>
        <dbReference type="Pfam" id="PF24214"/>
    </source>
</evidence>